<sequence>MPPKPIKDFLVYIEECHQALADLYLRLSLEENNEKVKLLLDFMKKKEQLSGLQLHQYTQQAPPSLLETDLDSEFDDSFPIKCQQMELKAELSLDDVVALAIRFDIQLIDLLQTAAHSSPTIKAEIALGKLANQEEETLHHVVTARHEFEYM</sequence>
<organism evidence="1 2">
    <name type="scientific">Psychromonas ingrahamii (strain DSM 17664 / CCUG 51855 / 37)</name>
    <dbReference type="NCBI Taxonomy" id="357804"/>
    <lineage>
        <taxon>Bacteria</taxon>
        <taxon>Pseudomonadati</taxon>
        <taxon>Pseudomonadota</taxon>
        <taxon>Gammaproteobacteria</taxon>
        <taxon>Alteromonadales</taxon>
        <taxon>Psychromonadaceae</taxon>
        <taxon>Psychromonas</taxon>
    </lineage>
</organism>
<keyword evidence="2" id="KW-1185">Reference proteome</keyword>
<proteinExistence type="predicted"/>
<protein>
    <submittedName>
        <fullName evidence="1">Uncharacterized protein</fullName>
    </submittedName>
</protein>
<evidence type="ECO:0000313" key="1">
    <source>
        <dbReference type="EMBL" id="ABM01882.1"/>
    </source>
</evidence>
<dbReference type="KEGG" id="pin:Ping_0007"/>
<dbReference type="STRING" id="357804.Ping_0007"/>
<dbReference type="AlphaFoldDB" id="A1SQW7"/>
<name>A1SQW7_PSYIN</name>
<dbReference type="Proteomes" id="UP000000639">
    <property type="component" value="Chromosome"/>
</dbReference>
<gene>
    <name evidence="1" type="ordered locus">Ping_0007</name>
</gene>
<dbReference type="RefSeq" id="WP_011768441.1">
    <property type="nucleotide sequence ID" value="NC_008709.1"/>
</dbReference>
<reference evidence="1 2" key="1">
    <citation type="submission" date="2007-01" db="EMBL/GenBank/DDBJ databases">
        <title>Complete sequence of Psychromonas ingrahamii 37.</title>
        <authorList>
            <consortium name="US DOE Joint Genome Institute"/>
            <person name="Copeland A."/>
            <person name="Lucas S."/>
            <person name="Lapidus A."/>
            <person name="Barry K."/>
            <person name="Detter J.C."/>
            <person name="Glavina del Rio T."/>
            <person name="Hammon N."/>
            <person name="Israni S."/>
            <person name="Dalin E."/>
            <person name="Tice H."/>
            <person name="Pitluck S."/>
            <person name="Thompson L.S."/>
            <person name="Brettin T."/>
            <person name="Bruce D."/>
            <person name="Han C."/>
            <person name="Tapia R."/>
            <person name="Schmutz J."/>
            <person name="Larimer F."/>
            <person name="Land M."/>
            <person name="Hauser L."/>
            <person name="Kyrpides N."/>
            <person name="Ivanova N."/>
            <person name="Staley J."/>
            <person name="Richardson P."/>
        </authorList>
    </citation>
    <scope>NUCLEOTIDE SEQUENCE [LARGE SCALE GENOMIC DNA]</scope>
    <source>
        <strain evidence="1 2">37</strain>
    </source>
</reference>
<dbReference type="OrthoDB" id="278693at2"/>
<dbReference type="HOGENOM" id="CLU_145213_0_0_6"/>
<evidence type="ECO:0000313" key="2">
    <source>
        <dbReference type="Proteomes" id="UP000000639"/>
    </source>
</evidence>
<dbReference type="EMBL" id="CP000510">
    <property type="protein sequence ID" value="ABM01882.1"/>
    <property type="molecule type" value="Genomic_DNA"/>
</dbReference>
<accession>A1SQW7</accession>
<dbReference type="eggNOG" id="COG1633">
    <property type="taxonomic scope" value="Bacteria"/>
</dbReference>